<keyword evidence="2" id="KW-0472">Membrane</keyword>
<keyword evidence="2" id="KW-1133">Transmembrane helix</keyword>
<feature type="compositionally biased region" description="Gly residues" evidence="1">
    <location>
        <begin position="349"/>
        <end position="361"/>
    </location>
</feature>
<dbReference type="AlphaFoldDB" id="A0A8J4BKS4"/>
<organism evidence="3 4">
    <name type="scientific">Volvox africanus</name>
    <dbReference type="NCBI Taxonomy" id="51714"/>
    <lineage>
        <taxon>Eukaryota</taxon>
        <taxon>Viridiplantae</taxon>
        <taxon>Chlorophyta</taxon>
        <taxon>core chlorophytes</taxon>
        <taxon>Chlorophyceae</taxon>
        <taxon>CS clade</taxon>
        <taxon>Chlamydomonadales</taxon>
        <taxon>Volvocaceae</taxon>
        <taxon>Volvox</taxon>
    </lineage>
</organism>
<gene>
    <name evidence="3" type="ORF">Vafri_15206</name>
</gene>
<reference evidence="3" key="1">
    <citation type="journal article" date="2021" name="Proc. Natl. Acad. Sci. U.S.A.">
        <title>Three genomes in the algal genus Volvox reveal the fate of a haploid sex-determining region after a transition to homothallism.</title>
        <authorList>
            <person name="Yamamoto K."/>
            <person name="Hamaji T."/>
            <person name="Kawai-Toyooka H."/>
            <person name="Matsuzaki R."/>
            <person name="Takahashi F."/>
            <person name="Nishimura Y."/>
            <person name="Kawachi M."/>
            <person name="Noguchi H."/>
            <person name="Minakuchi Y."/>
            <person name="Umen J.G."/>
            <person name="Toyoda A."/>
            <person name="Nozaki H."/>
        </authorList>
    </citation>
    <scope>NUCLEOTIDE SEQUENCE</scope>
    <source>
        <strain evidence="3">NIES-3780</strain>
    </source>
</reference>
<keyword evidence="4" id="KW-1185">Reference proteome</keyword>
<feature type="region of interest" description="Disordered" evidence="1">
    <location>
        <begin position="335"/>
        <end position="373"/>
    </location>
</feature>
<evidence type="ECO:0000313" key="3">
    <source>
        <dbReference type="EMBL" id="GIL60670.1"/>
    </source>
</evidence>
<evidence type="ECO:0000256" key="1">
    <source>
        <dbReference type="SAM" id="MobiDB-lite"/>
    </source>
</evidence>
<feature type="region of interest" description="Disordered" evidence="1">
    <location>
        <begin position="62"/>
        <end position="83"/>
    </location>
</feature>
<protein>
    <submittedName>
        <fullName evidence="3">Uncharacterized protein</fullName>
    </submittedName>
</protein>
<feature type="transmembrane region" description="Helical" evidence="2">
    <location>
        <begin position="420"/>
        <end position="444"/>
    </location>
</feature>
<feature type="compositionally biased region" description="Polar residues" evidence="1">
    <location>
        <begin position="62"/>
        <end position="72"/>
    </location>
</feature>
<accession>A0A8J4BKS4</accession>
<proteinExistence type="predicted"/>
<name>A0A8J4BKS4_9CHLO</name>
<feature type="region of interest" description="Disordered" evidence="1">
    <location>
        <begin position="1"/>
        <end position="27"/>
    </location>
</feature>
<dbReference type="Proteomes" id="UP000747399">
    <property type="component" value="Unassembled WGS sequence"/>
</dbReference>
<dbReference type="EMBL" id="BNCO01000041">
    <property type="protein sequence ID" value="GIL60670.1"/>
    <property type="molecule type" value="Genomic_DNA"/>
</dbReference>
<evidence type="ECO:0000313" key="4">
    <source>
        <dbReference type="Proteomes" id="UP000747399"/>
    </source>
</evidence>
<sequence>MERLLRSTSLSCSSSGREPIRANGQVQSWPSGYRPIQTYYQHVFNNGSRNCSFRRSHVHVCSQSPRQRGGDTQNKDGNDSLSSSRARITSSLVTYGLSGTLAVVGAAIAHIDLFGQFRWLSTDDLGLGLTSASLLMVLEGLLLAPPYDRLLAGSGRPGAKAGAVGLQLRTARVGELLSADSVAATLVLQQACLVAAQVVRRAGLTRTSVLLEGGLVLVREASKELLQRGLLFTFLAAWLADRAFEAGVDDTLLLPLPAALLGHGSDAAAAVATATAIAGVELYVTDAARYVAGLLVTASVVPAVAAEAEAMRVGVASNLALVIVEEQQVAEIREQRRRRQKQQQQQQLGAGGGDGLGGQPQEGGTAEAYDEDPELKETEAMLREYRLYDALGRCTSTGPPRLTYGLTLLRGLLRFGAPNLTFALTGNLAASFLSSVLPALLLLGPRASRLRHQGRGSRRLVLPVRWQLAHTLVVAGQAVNAAFHLQEWG</sequence>
<comment type="caution">
    <text evidence="3">The sequence shown here is derived from an EMBL/GenBank/DDBJ whole genome shotgun (WGS) entry which is preliminary data.</text>
</comment>
<evidence type="ECO:0000256" key="2">
    <source>
        <dbReference type="SAM" id="Phobius"/>
    </source>
</evidence>
<feature type="compositionally biased region" description="Low complexity" evidence="1">
    <location>
        <begin position="1"/>
        <end position="17"/>
    </location>
</feature>
<keyword evidence="2" id="KW-0812">Transmembrane</keyword>